<feature type="region of interest" description="Disordered" evidence="1">
    <location>
        <begin position="527"/>
        <end position="572"/>
    </location>
</feature>
<sequence>CLIGSIESLLSFALPSLAPMRVMCIAGFGLAAAGHLVSWYLSPKVCAKRRVMLMCRKIGLHRYRQCRRASWSPHRLCHAVDLVEYQIHMSHVNAYFHSLHEMHHLRGGGGGGGAHVTKRKRNQKELLLGLKELLEKFTEPNEKVSPKKSKKSDTLLDALQKTVTRAQQNPRNLLQSLTQLVQLANDGKIRIDDPALASGPNKQPKPAAPKSIPKQQNPKPTWADKVKSGTPPNESAPAMRLWTPPDTRESIAAVIQIHTDPCRDPPGDNSLCFCRHSWRHCQSKPANIISGMLRDYDLQQNFITSYGWRTLQSQQWTGYAEAVTGFLKIDRSNLDSILKISGKHGVFIEHLAQNRPSDNIQWIPQEKDETDMDYFARVTSDDHANGFTYRRQGRSRLGLRMPEGTAPTNANKAKVWEARGVPGQWSTGVLTAWLNKQKCQDISLMSQPTKQRGWLFRASHPTNSFCFAYENATGENICISRFFHRVKTPKQTPIRAAGKSMGHANFWHSLNGDKGVSKPKNAIVINDSNQNDESMPEAPPHENKPDTAGTEIKRPAPQGSSPEKKRAHVQKTDLDNSEINFQGYEFADAGGNGDCGYRALSVAYAIQDGRGIDDALTAAKPMGATLRAQITSHISKYDHFKEFFAVDPRWTVELEGGPIPTTYSEWVEATARPNRWIDGPCLSTAATKLRRNIAIWKWEKDQWVKQTVITPLPSHQQNMEDATKYPPLPLFLKDGHYRTLKPGLAHRIPSGMLATTEVEDLHHPAGPNREAVSSRWSSNRCIDYAAHLPKGQKGVRAHDSFLQRKISHKEDERINQAVVLIRRATWLPVSFAMRKQIIAAAPLSKDRRETLSLLQFCNCRAFPYQWGLRPQTNSVEVRLTLEVQRLMAYDMLIAGEAQRNPRPWK</sequence>
<evidence type="ECO:0008006" key="4">
    <source>
        <dbReference type="Google" id="ProtNLM"/>
    </source>
</evidence>
<evidence type="ECO:0000256" key="1">
    <source>
        <dbReference type="SAM" id="MobiDB-lite"/>
    </source>
</evidence>
<proteinExistence type="predicted"/>
<comment type="caution">
    <text evidence="2">The sequence shown here is derived from an EMBL/GenBank/DDBJ whole genome shotgun (WGS) entry which is preliminary data.</text>
</comment>
<dbReference type="EMBL" id="CAMXCT020003205">
    <property type="protein sequence ID" value="CAL1156407.1"/>
    <property type="molecule type" value="Genomic_DNA"/>
</dbReference>
<feature type="non-terminal residue" evidence="2">
    <location>
        <position position="1"/>
    </location>
</feature>
<dbReference type="OrthoDB" id="414686at2759"/>
<organism evidence="2">
    <name type="scientific">Cladocopium goreaui</name>
    <dbReference type="NCBI Taxonomy" id="2562237"/>
    <lineage>
        <taxon>Eukaryota</taxon>
        <taxon>Sar</taxon>
        <taxon>Alveolata</taxon>
        <taxon>Dinophyceae</taxon>
        <taxon>Suessiales</taxon>
        <taxon>Symbiodiniaceae</taxon>
        <taxon>Cladocopium</taxon>
    </lineage>
</organism>
<feature type="region of interest" description="Disordered" evidence="1">
    <location>
        <begin position="191"/>
        <end position="242"/>
    </location>
</feature>
<protein>
    <recommendedName>
        <fullName evidence="4">OTU domain-containing protein</fullName>
    </recommendedName>
</protein>
<dbReference type="AlphaFoldDB" id="A0A9P1D5Q5"/>
<accession>A0A9P1D5Q5</accession>
<reference evidence="3" key="2">
    <citation type="submission" date="2024-04" db="EMBL/GenBank/DDBJ databases">
        <authorList>
            <person name="Chen Y."/>
            <person name="Shah S."/>
            <person name="Dougan E. K."/>
            <person name="Thang M."/>
            <person name="Chan C."/>
        </authorList>
    </citation>
    <scope>NUCLEOTIDE SEQUENCE [LARGE SCALE GENOMIC DNA]</scope>
</reference>
<name>A0A9P1D5Q5_9DINO</name>
<evidence type="ECO:0000313" key="3">
    <source>
        <dbReference type="EMBL" id="CAL1156407.1"/>
    </source>
</evidence>
<feature type="non-terminal residue" evidence="2">
    <location>
        <position position="905"/>
    </location>
</feature>
<dbReference type="CDD" id="cd22744">
    <property type="entry name" value="OTU"/>
    <property type="match status" value="1"/>
</dbReference>
<reference evidence="2" key="1">
    <citation type="submission" date="2022-10" db="EMBL/GenBank/DDBJ databases">
        <authorList>
            <person name="Chen Y."/>
            <person name="Dougan E. K."/>
            <person name="Chan C."/>
            <person name="Rhodes N."/>
            <person name="Thang M."/>
        </authorList>
    </citation>
    <scope>NUCLEOTIDE SEQUENCE</scope>
</reference>
<dbReference type="EMBL" id="CAMXCT010003205">
    <property type="protein sequence ID" value="CAI4003032.1"/>
    <property type="molecule type" value="Genomic_DNA"/>
</dbReference>
<evidence type="ECO:0000313" key="2">
    <source>
        <dbReference type="EMBL" id="CAI4003032.1"/>
    </source>
</evidence>
<gene>
    <name evidence="2" type="ORF">C1SCF055_LOCUS28932</name>
</gene>
<dbReference type="Gene3D" id="3.90.70.80">
    <property type="match status" value="1"/>
</dbReference>